<dbReference type="AlphaFoldDB" id="A0A6M3MBR3"/>
<gene>
    <name evidence="3" type="ORF">MM171B00210_0029</name>
</gene>
<feature type="compositionally biased region" description="Basic and acidic residues" evidence="1">
    <location>
        <begin position="74"/>
        <end position="89"/>
    </location>
</feature>
<dbReference type="EMBL" id="MT143889">
    <property type="protein sequence ID" value="QJB04718.1"/>
    <property type="molecule type" value="Genomic_DNA"/>
</dbReference>
<accession>A0A6M3MBR3</accession>
<name>A0A6M3MBR3_9ZZZZ</name>
<sequence length="213" mass="24647">MVRAHKLDINEIVHLYQEKLWSENELAMKYGVTRKVITRRLEKAKVKRRGRSEAGCVNWARMTIEQREKQVKAAHEATRGKSLTHERQIKSAKGRQNKPKTYPLERRFYDAFTRVGLKGVPQLALDIFNIDYGFPAEKIAVEIDGRSHRHHPKTKKQDARKENYLKEQGWILLRFNEEDLPSSAQKLLQLVLSIRDTNTGGTSADDPRAPHPS</sequence>
<feature type="region of interest" description="Disordered" evidence="1">
    <location>
        <begin position="74"/>
        <end position="97"/>
    </location>
</feature>
<dbReference type="InterPro" id="IPR007569">
    <property type="entry name" value="DUF559"/>
</dbReference>
<dbReference type="SUPFAM" id="SSF52980">
    <property type="entry name" value="Restriction endonuclease-like"/>
    <property type="match status" value="1"/>
</dbReference>
<evidence type="ECO:0000313" key="3">
    <source>
        <dbReference type="EMBL" id="QJB04718.1"/>
    </source>
</evidence>
<organism evidence="3">
    <name type="scientific">viral metagenome</name>
    <dbReference type="NCBI Taxonomy" id="1070528"/>
    <lineage>
        <taxon>unclassified sequences</taxon>
        <taxon>metagenomes</taxon>
        <taxon>organismal metagenomes</taxon>
    </lineage>
</organism>
<reference evidence="3" key="1">
    <citation type="submission" date="2020-03" db="EMBL/GenBank/DDBJ databases">
        <title>The deep terrestrial virosphere.</title>
        <authorList>
            <person name="Holmfeldt K."/>
            <person name="Nilsson E."/>
            <person name="Simone D."/>
            <person name="Lopez-Fernandez M."/>
            <person name="Wu X."/>
            <person name="de Brujin I."/>
            <person name="Lundin D."/>
            <person name="Andersson A."/>
            <person name="Bertilsson S."/>
            <person name="Dopson M."/>
        </authorList>
    </citation>
    <scope>NUCLEOTIDE SEQUENCE</scope>
    <source>
        <strain evidence="3">MM171B00210</strain>
    </source>
</reference>
<protein>
    <recommendedName>
        <fullName evidence="2">DUF559 domain-containing protein</fullName>
    </recommendedName>
</protein>
<evidence type="ECO:0000256" key="1">
    <source>
        <dbReference type="SAM" id="MobiDB-lite"/>
    </source>
</evidence>
<dbReference type="Pfam" id="PF04480">
    <property type="entry name" value="DUF559"/>
    <property type="match status" value="1"/>
</dbReference>
<dbReference type="Gene3D" id="3.40.960.10">
    <property type="entry name" value="VSR Endonuclease"/>
    <property type="match status" value="1"/>
</dbReference>
<evidence type="ECO:0000259" key="2">
    <source>
        <dbReference type="Pfam" id="PF04480"/>
    </source>
</evidence>
<feature type="domain" description="DUF559" evidence="2">
    <location>
        <begin position="116"/>
        <end position="192"/>
    </location>
</feature>
<proteinExistence type="predicted"/>
<dbReference type="InterPro" id="IPR011335">
    <property type="entry name" value="Restrct_endonuc-II-like"/>
</dbReference>